<dbReference type="RefSeq" id="WP_388344007.1">
    <property type="nucleotide sequence ID" value="NZ_JBIAFJ010000003.1"/>
</dbReference>
<dbReference type="Proteomes" id="UP001601197">
    <property type="component" value="Unassembled WGS sequence"/>
</dbReference>
<sequence>MSGGLPRSQPPSENLPSEDPAPEELSRVKLWRLRRNPLRRRTDLLQAWVGLGLLLAVLAAVPAAVFLAGDAAFRHYARTAEHQERTRWQTTAVLVHDSPRHPEPGSEEAKRTRYPVRVRFTDPGGRTRTAQADVHPGLSAGSSVDVWADTEGRITEPPMTDDQIRSRSMGWAIIAALAVCAAGAAVYGLTALMLRRRNLSAWAAAWSRTAPRWTTFR</sequence>
<accession>A0ABW6KMM8</accession>
<dbReference type="EMBL" id="JBIAFJ010000003">
    <property type="protein sequence ID" value="MFE9169147.1"/>
    <property type="molecule type" value="Genomic_DNA"/>
</dbReference>
<keyword evidence="2" id="KW-0812">Transmembrane</keyword>
<feature type="transmembrane region" description="Helical" evidence="2">
    <location>
        <begin position="169"/>
        <end position="194"/>
    </location>
</feature>
<feature type="region of interest" description="Disordered" evidence="1">
    <location>
        <begin position="1"/>
        <end position="22"/>
    </location>
</feature>
<keyword evidence="2" id="KW-0472">Membrane</keyword>
<evidence type="ECO:0000313" key="3">
    <source>
        <dbReference type="EMBL" id="MFE9169147.1"/>
    </source>
</evidence>
<dbReference type="InterPro" id="IPR039708">
    <property type="entry name" value="MT1774/Rv1733c-like"/>
</dbReference>
<reference evidence="3 4" key="1">
    <citation type="submission" date="2024-10" db="EMBL/GenBank/DDBJ databases">
        <title>The Natural Products Discovery Center: Release of the First 8490 Sequenced Strains for Exploring Actinobacteria Biosynthetic Diversity.</title>
        <authorList>
            <person name="Kalkreuter E."/>
            <person name="Kautsar S.A."/>
            <person name="Yang D."/>
            <person name="Bader C.D."/>
            <person name="Teijaro C.N."/>
            <person name="Fluegel L."/>
            <person name="Davis C.M."/>
            <person name="Simpson J.R."/>
            <person name="Lauterbach L."/>
            <person name="Steele A.D."/>
            <person name="Gui C."/>
            <person name="Meng S."/>
            <person name="Li G."/>
            <person name="Viehrig K."/>
            <person name="Ye F."/>
            <person name="Su P."/>
            <person name="Kiefer A.F."/>
            <person name="Nichols A."/>
            <person name="Cepeda A.J."/>
            <person name="Yan W."/>
            <person name="Fan B."/>
            <person name="Jiang Y."/>
            <person name="Adhikari A."/>
            <person name="Zheng C.-J."/>
            <person name="Schuster L."/>
            <person name="Cowan T.M."/>
            <person name="Smanski M.J."/>
            <person name="Chevrette M.G."/>
            <person name="De Carvalho L.P.S."/>
            <person name="Shen B."/>
        </authorList>
    </citation>
    <scope>NUCLEOTIDE SEQUENCE [LARGE SCALE GENOMIC DNA]</scope>
    <source>
        <strain evidence="3 4">NPDC007147</strain>
    </source>
</reference>
<evidence type="ECO:0008006" key="5">
    <source>
        <dbReference type="Google" id="ProtNLM"/>
    </source>
</evidence>
<comment type="caution">
    <text evidence="3">The sequence shown here is derived from an EMBL/GenBank/DDBJ whole genome shotgun (WGS) entry which is preliminary data.</text>
</comment>
<dbReference type="PANTHER" id="PTHR42305:SF1">
    <property type="entry name" value="MEMBRANE PROTEIN RV1733C-RELATED"/>
    <property type="match status" value="1"/>
</dbReference>
<name>A0ABW6KMM8_9ACTN</name>
<evidence type="ECO:0000313" key="4">
    <source>
        <dbReference type="Proteomes" id="UP001601197"/>
    </source>
</evidence>
<organism evidence="3 4">
    <name type="scientific">Streptomyces kebangsaanensis</name>
    <dbReference type="NCBI Taxonomy" id="864058"/>
    <lineage>
        <taxon>Bacteria</taxon>
        <taxon>Bacillati</taxon>
        <taxon>Actinomycetota</taxon>
        <taxon>Actinomycetes</taxon>
        <taxon>Kitasatosporales</taxon>
        <taxon>Streptomycetaceae</taxon>
        <taxon>Streptomyces</taxon>
    </lineage>
</organism>
<proteinExistence type="predicted"/>
<feature type="transmembrane region" description="Helical" evidence="2">
    <location>
        <begin position="44"/>
        <end position="68"/>
    </location>
</feature>
<protein>
    <recommendedName>
        <fullName evidence="5">DUF3592 domain-containing protein</fullName>
    </recommendedName>
</protein>
<evidence type="ECO:0000256" key="1">
    <source>
        <dbReference type="SAM" id="MobiDB-lite"/>
    </source>
</evidence>
<evidence type="ECO:0000256" key="2">
    <source>
        <dbReference type="SAM" id="Phobius"/>
    </source>
</evidence>
<keyword evidence="2" id="KW-1133">Transmembrane helix</keyword>
<dbReference type="PANTHER" id="PTHR42305">
    <property type="entry name" value="MEMBRANE PROTEIN RV1733C-RELATED"/>
    <property type="match status" value="1"/>
</dbReference>
<gene>
    <name evidence="3" type="ORF">ACFYNZ_06405</name>
</gene>
<keyword evidence="4" id="KW-1185">Reference proteome</keyword>